<evidence type="ECO:0000256" key="1">
    <source>
        <dbReference type="ARBA" id="ARBA00004193"/>
    </source>
</evidence>
<comment type="caution">
    <text evidence="8">The sequence shown here is derived from an EMBL/GenBank/DDBJ whole genome shotgun (WGS) entry which is preliminary data.</text>
</comment>
<feature type="domain" description="ABC transporter substrate-binding protein PnrA-like" evidence="7">
    <location>
        <begin position="6"/>
        <end position="294"/>
    </location>
</feature>
<comment type="similarity">
    <text evidence="2">Belongs to the BMP lipoprotein family.</text>
</comment>
<dbReference type="PANTHER" id="PTHR34296">
    <property type="entry name" value="TRANSCRIPTIONAL ACTIVATOR PROTEIN MED"/>
    <property type="match status" value="1"/>
</dbReference>
<dbReference type="SUPFAM" id="SSF53822">
    <property type="entry name" value="Periplasmic binding protein-like I"/>
    <property type="match status" value="1"/>
</dbReference>
<keyword evidence="5" id="KW-0472">Membrane</keyword>
<keyword evidence="6" id="KW-0449">Lipoprotein</keyword>
<dbReference type="Proteomes" id="UP000641646">
    <property type="component" value="Unassembled WGS sequence"/>
</dbReference>
<evidence type="ECO:0000256" key="4">
    <source>
        <dbReference type="ARBA" id="ARBA00022729"/>
    </source>
</evidence>
<evidence type="ECO:0000256" key="3">
    <source>
        <dbReference type="ARBA" id="ARBA00022475"/>
    </source>
</evidence>
<dbReference type="InterPro" id="IPR028082">
    <property type="entry name" value="Peripla_BP_I"/>
</dbReference>
<comment type="subcellular location">
    <subcellularLocation>
        <location evidence="1">Cell membrane</location>
        <topology evidence="1">Lipid-anchor</topology>
    </subcellularLocation>
</comment>
<evidence type="ECO:0000313" key="8">
    <source>
        <dbReference type="EMBL" id="MBD2184788.1"/>
    </source>
</evidence>
<evidence type="ECO:0000256" key="2">
    <source>
        <dbReference type="ARBA" id="ARBA00008610"/>
    </source>
</evidence>
<dbReference type="InterPro" id="IPR050957">
    <property type="entry name" value="BMP_lipoprotein"/>
</dbReference>
<proteinExistence type="inferred from homology"/>
<accession>A0A926VK88</accession>
<dbReference type="Pfam" id="PF02608">
    <property type="entry name" value="Bmp"/>
    <property type="match status" value="1"/>
</dbReference>
<dbReference type="CDD" id="cd06304">
    <property type="entry name" value="PBP1_BmpA_Med_PnrA-like"/>
    <property type="match status" value="1"/>
</dbReference>
<dbReference type="EMBL" id="JACJPW010000094">
    <property type="protein sequence ID" value="MBD2184788.1"/>
    <property type="molecule type" value="Genomic_DNA"/>
</dbReference>
<dbReference type="RefSeq" id="WP_190471866.1">
    <property type="nucleotide sequence ID" value="NZ_JACJPW010000094.1"/>
</dbReference>
<keyword evidence="4" id="KW-0732">Signal</keyword>
<keyword evidence="3" id="KW-1003">Cell membrane</keyword>
<evidence type="ECO:0000259" key="7">
    <source>
        <dbReference type="Pfam" id="PF02608"/>
    </source>
</evidence>
<reference evidence="8" key="1">
    <citation type="journal article" date="2015" name="ISME J.">
        <title>Draft Genome Sequence of Streptomyces incarnatus NRRL8089, which Produces the Nucleoside Antibiotic Sinefungin.</title>
        <authorList>
            <person name="Oshima K."/>
            <person name="Hattori M."/>
            <person name="Shimizu H."/>
            <person name="Fukuda K."/>
            <person name="Nemoto M."/>
            <person name="Inagaki K."/>
            <person name="Tamura T."/>
        </authorList>
    </citation>
    <scope>NUCLEOTIDE SEQUENCE</scope>
    <source>
        <strain evidence="8">FACHB-1375</strain>
    </source>
</reference>
<organism evidence="8 9">
    <name type="scientific">Aerosakkonema funiforme FACHB-1375</name>
    <dbReference type="NCBI Taxonomy" id="2949571"/>
    <lineage>
        <taxon>Bacteria</taxon>
        <taxon>Bacillati</taxon>
        <taxon>Cyanobacteriota</taxon>
        <taxon>Cyanophyceae</taxon>
        <taxon>Oscillatoriophycideae</taxon>
        <taxon>Aerosakkonematales</taxon>
        <taxon>Aerosakkonemataceae</taxon>
        <taxon>Aerosakkonema</taxon>
    </lineage>
</organism>
<evidence type="ECO:0000256" key="5">
    <source>
        <dbReference type="ARBA" id="ARBA00023136"/>
    </source>
</evidence>
<sequence>MLSTFKVAALLPDAIDDGSWSQSGYEGLKSIEQQLRAKIAYTEKTNYLSEAEVTNVFRQYAKSGFDLIIGHGGRFVAAAEIVAKEFPRTKFAVVGTFPGNNRNLGALSFQSGELGYLTGVVAALKTKTNKVSFIGGVDYPLIKEGAILFERGAKLTNPNITVITEWVGNWTDTKKCQMIAKNHIREGVDIISTNADPGCIPLHQLAQKNGIYTIGWIQDLYQLAPGTVLTSAIQDSPKLLLQAATLVRKGRWEGKQYKFGLREKVQRLAPFRGSLTAEQEEIVNKIKNDIITGKIDISS</sequence>
<evidence type="ECO:0000313" key="9">
    <source>
        <dbReference type="Proteomes" id="UP000641646"/>
    </source>
</evidence>
<name>A0A926VK88_9CYAN</name>
<gene>
    <name evidence="8" type="ORF">H6G03_27575</name>
</gene>
<dbReference type="PANTHER" id="PTHR34296:SF2">
    <property type="entry name" value="ABC TRANSPORTER GUANOSINE-BINDING PROTEIN NUPN"/>
    <property type="match status" value="1"/>
</dbReference>
<dbReference type="Gene3D" id="3.40.50.2300">
    <property type="match status" value="2"/>
</dbReference>
<dbReference type="AlphaFoldDB" id="A0A926VK88"/>
<dbReference type="GO" id="GO:0005886">
    <property type="term" value="C:plasma membrane"/>
    <property type="evidence" value="ECO:0007669"/>
    <property type="project" value="UniProtKB-SubCell"/>
</dbReference>
<keyword evidence="9" id="KW-1185">Reference proteome</keyword>
<reference evidence="8" key="2">
    <citation type="submission" date="2020-08" db="EMBL/GenBank/DDBJ databases">
        <authorList>
            <person name="Chen M."/>
            <person name="Teng W."/>
            <person name="Zhao L."/>
            <person name="Hu C."/>
            <person name="Zhou Y."/>
            <person name="Han B."/>
            <person name="Song L."/>
            <person name="Shu W."/>
        </authorList>
    </citation>
    <scope>NUCLEOTIDE SEQUENCE</scope>
    <source>
        <strain evidence="8">FACHB-1375</strain>
    </source>
</reference>
<dbReference type="InterPro" id="IPR003760">
    <property type="entry name" value="PnrA-like"/>
</dbReference>
<protein>
    <submittedName>
        <fullName evidence="8">BMP family protein</fullName>
    </submittedName>
</protein>
<evidence type="ECO:0000256" key="6">
    <source>
        <dbReference type="ARBA" id="ARBA00023288"/>
    </source>
</evidence>